<evidence type="ECO:0000313" key="15">
    <source>
        <dbReference type="Proteomes" id="UP000245790"/>
    </source>
</evidence>
<dbReference type="PRINTS" id="PR00793">
    <property type="entry name" value="PROAMNOPTASE"/>
</dbReference>
<keyword evidence="9 11" id="KW-0378">Hydrolase</keyword>
<comment type="catalytic activity">
    <reaction evidence="1 11 12">
        <text>Release of N-terminal proline from a peptide.</text>
        <dbReference type="EC" id="3.4.11.5"/>
    </reaction>
</comment>
<dbReference type="PIRSF" id="PIRSF006431">
    <property type="entry name" value="Pept_S33"/>
    <property type="match status" value="1"/>
</dbReference>
<dbReference type="InterPro" id="IPR000073">
    <property type="entry name" value="AB_hydrolase_1"/>
</dbReference>
<reference evidence="14 15" key="1">
    <citation type="submission" date="2018-05" db="EMBL/GenBank/DDBJ databases">
        <title>Genomic Encyclopedia of Type Strains, Phase IV (KMG-IV): sequencing the most valuable type-strain genomes for metagenomic binning, comparative biology and taxonomic classification.</title>
        <authorList>
            <person name="Goeker M."/>
        </authorList>
    </citation>
    <scope>NUCLEOTIDE SEQUENCE [LARGE SCALE GENOMIC DNA]</scope>
    <source>
        <strain evidence="14 15">DSM 25350</strain>
    </source>
</reference>
<evidence type="ECO:0000259" key="13">
    <source>
        <dbReference type="Pfam" id="PF00561"/>
    </source>
</evidence>
<evidence type="ECO:0000256" key="3">
    <source>
        <dbReference type="ARBA" id="ARBA00010088"/>
    </source>
</evidence>
<gene>
    <name evidence="14" type="ORF">C8D97_102139</name>
</gene>
<dbReference type="NCBIfam" id="TIGR01249">
    <property type="entry name" value="pro_imino_pep_1"/>
    <property type="match status" value="1"/>
</dbReference>
<dbReference type="Gene3D" id="3.40.50.1820">
    <property type="entry name" value="alpha/beta hydrolase"/>
    <property type="match status" value="1"/>
</dbReference>
<dbReference type="GO" id="GO:0004177">
    <property type="term" value="F:aminopeptidase activity"/>
    <property type="evidence" value="ECO:0007669"/>
    <property type="project" value="UniProtKB-UniRule"/>
</dbReference>
<evidence type="ECO:0000256" key="4">
    <source>
        <dbReference type="ARBA" id="ARBA00012568"/>
    </source>
</evidence>
<feature type="domain" description="AB hydrolase-1" evidence="13">
    <location>
        <begin position="36"/>
        <end position="296"/>
    </location>
</feature>
<evidence type="ECO:0000256" key="1">
    <source>
        <dbReference type="ARBA" id="ARBA00001585"/>
    </source>
</evidence>
<evidence type="ECO:0000256" key="6">
    <source>
        <dbReference type="ARBA" id="ARBA00022438"/>
    </source>
</evidence>
<evidence type="ECO:0000256" key="5">
    <source>
        <dbReference type="ARBA" id="ARBA00021843"/>
    </source>
</evidence>
<dbReference type="EMBL" id="QGGU01000002">
    <property type="protein sequence ID" value="PWK53750.1"/>
    <property type="molecule type" value="Genomic_DNA"/>
</dbReference>
<evidence type="ECO:0000256" key="10">
    <source>
        <dbReference type="ARBA" id="ARBA00029605"/>
    </source>
</evidence>
<dbReference type="PANTHER" id="PTHR43722">
    <property type="entry name" value="PROLINE IMINOPEPTIDASE"/>
    <property type="match status" value="1"/>
</dbReference>
<dbReference type="GO" id="GO:0005737">
    <property type="term" value="C:cytoplasm"/>
    <property type="evidence" value="ECO:0007669"/>
    <property type="project" value="UniProtKB-SubCell"/>
</dbReference>
<dbReference type="InterPro" id="IPR005944">
    <property type="entry name" value="Pro_iminopeptidase"/>
</dbReference>
<accession>A0A316G1S4</accession>
<proteinExistence type="inferred from homology"/>
<protein>
    <recommendedName>
        <fullName evidence="5 11">Proline iminopeptidase</fullName>
        <shortName evidence="11">PIP</shortName>
        <ecNumber evidence="4 11">3.4.11.5</ecNumber>
    </recommendedName>
    <alternativeName>
        <fullName evidence="10 11">Prolyl aminopeptidase</fullName>
    </alternativeName>
</protein>
<comment type="subcellular location">
    <subcellularLocation>
        <location evidence="2 11">Cytoplasm</location>
    </subcellularLocation>
</comment>
<dbReference type="Pfam" id="PF00561">
    <property type="entry name" value="Abhydrolase_1"/>
    <property type="match status" value="1"/>
</dbReference>
<comment type="caution">
    <text evidence="14">The sequence shown here is derived from an EMBL/GenBank/DDBJ whole genome shotgun (WGS) entry which is preliminary data.</text>
</comment>
<dbReference type="SUPFAM" id="SSF53474">
    <property type="entry name" value="alpha/beta-Hydrolases"/>
    <property type="match status" value="1"/>
</dbReference>
<keyword evidence="6 11" id="KW-0031">Aminopeptidase</keyword>
<keyword evidence="7 11" id="KW-0963">Cytoplasm</keyword>
<evidence type="ECO:0000256" key="7">
    <source>
        <dbReference type="ARBA" id="ARBA00022490"/>
    </source>
</evidence>
<dbReference type="InterPro" id="IPR002410">
    <property type="entry name" value="Peptidase_S33"/>
</dbReference>
<dbReference type="GO" id="GO:0006508">
    <property type="term" value="P:proteolysis"/>
    <property type="evidence" value="ECO:0007669"/>
    <property type="project" value="UniProtKB-KW"/>
</dbReference>
<keyword evidence="15" id="KW-1185">Reference proteome</keyword>
<dbReference type="Proteomes" id="UP000245790">
    <property type="component" value="Unassembled WGS sequence"/>
</dbReference>
<dbReference type="RefSeq" id="WP_109761815.1">
    <property type="nucleotide sequence ID" value="NZ_QGGU01000002.1"/>
</dbReference>
<evidence type="ECO:0000256" key="11">
    <source>
        <dbReference type="PIRNR" id="PIRNR006431"/>
    </source>
</evidence>
<sequence length="325" mass="36925">MQLLYPEIKAYAKHHMDVGHGHEIYYEESGSEDGTPVVYVHGGPGTGSVSYHRRFFDPEKYRIILIDQRGCGLSKAKNPLAQNTTEHLLDDMEAIREKLGINRWVVFGGGWGATLSLLYAQKYPERALGLILHSVFLGRQQDIDWIFETGVPRLVPDYWEEFTQSLHASDTKNLLKVFSDRLEGDDDLARMSAAKSWAVWYARSSLLHHSSAWLKRFNDPHVASTTARIQAHYFRHDCFIEPNQVLQHCEQLSDVPGIIVHGRFDLLCPLDCSWLLQQAWPEAELHIIRDACHANLDPGITDALVRAAKEMHKIVTHDCSDSASD</sequence>
<evidence type="ECO:0000256" key="12">
    <source>
        <dbReference type="RuleBase" id="RU003421"/>
    </source>
</evidence>
<organism evidence="14 15">
    <name type="scientific">Pleionea mediterranea</name>
    <dbReference type="NCBI Taxonomy" id="523701"/>
    <lineage>
        <taxon>Bacteria</taxon>
        <taxon>Pseudomonadati</taxon>
        <taxon>Pseudomonadota</taxon>
        <taxon>Gammaproteobacteria</taxon>
        <taxon>Oceanospirillales</taxon>
        <taxon>Pleioneaceae</taxon>
        <taxon>Pleionea</taxon>
    </lineage>
</organism>
<keyword evidence="8 11" id="KW-0645">Protease</keyword>
<name>A0A316G1S4_9GAMM</name>
<evidence type="ECO:0000256" key="2">
    <source>
        <dbReference type="ARBA" id="ARBA00004496"/>
    </source>
</evidence>
<dbReference type="AlphaFoldDB" id="A0A316G1S4"/>
<evidence type="ECO:0000256" key="8">
    <source>
        <dbReference type="ARBA" id="ARBA00022670"/>
    </source>
</evidence>
<dbReference type="EC" id="3.4.11.5" evidence="4 11"/>
<dbReference type="OrthoDB" id="9796770at2"/>
<evidence type="ECO:0000313" key="14">
    <source>
        <dbReference type="EMBL" id="PWK53750.1"/>
    </source>
</evidence>
<dbReference type="InterPro" id="IPR029058">
    <property type="entry name" value="AB_hydrolase_fold"/>
</dbReference>
<comment type="similarity">
    <text evidence="3 11 12">Belongs to the peptidase S33 family.</text>
</comment>
<dbReference type="PANTHER" id="PTHR43722:SF1">
    <property type="entry name" value="PROLINE IMINOPEPTIDASE"/>
    <property type="match status" value="1"/>
</dbReference>
<evidence type="ECO:0000256" key="9">
    <source>
        <dbReference type="ARBA" id="ARBA00022801"/>
    </source>
</evidence>